<reference evidence="2" key="1">
    <citation type="submission" date="2015-05" db="EMBL/GenBank/DDBJ databases">
        <authorList>
            <consortium name="Pathogen Informatics"/>
        </authorList>
    </citation>
    <scope>NUCLEOTIDE SEQUENCE [LARGE SCALE GENOMIC DNA]</scope>
    <source>
        <strain evidence="2">M72</strain>
    </source>
</reference>
<dbReference type="RefSeq" id="WP_055067173.1">
    <property type="nucleotide sequence ID" value="NZ_CP173697.1"/>
</dbReference>
<accession>A0A0M6WE56</accession>
<evidence type="ECO:0000313" key="2">
    <source>
        <dbReference type="Proteomes" id="UP000049979"/>
    </source>
</evidence>
<dbReference type="AlphaFoldDB" id="A0A0M6WE56"/>
<keyword evidence="2" id="KW-1185">Reference proteome</keyword>
<dbReference type="Pfam" id="PF12646">
    <property type="entry name" value="DUF3783"/>
    <property type="match status" value="1"/>
</dbReference>
<gene>
    <name evidence="1" type="ORF">M72_21311</name>
</gene>
<evidence type="ECO:0008006" key="3">
    <source>
        <dbReference type="Google" id="ProtNLM"/>
    </source>
</evidence>
<name>A0A0M6WE56_9FIRM</name>
<organism evidence="1 2">
    <name type="scientific">Roseburia faecis</name>
    <dbReference type="NCBI Taxonomy" id="301302"/>
    <lineage>
        <taxon>Bacteria</taxon>
        <taxon>Bacillati</taxon>
        <taxon>Bacillota</taxon>
        <taxon>Clostridia</taxon>
        <taxon>Lachnospirales</taxon>
        <taxon>Lachnospiraceae</taxon>
        <taxon>Roseburia</taxon>
    </lineage>
</organism>
<protein>
    <recommendedName>
        <fullName evidence="3">DUF3783 domain-containing protein</fullName>
    </recommendedName>
</protein>
<evidence type="ECO:0000313" key="1">
    <source>
        <dbReference type="EMBL" id="CRL34460.1"/>
    </source>
</evidence>
<proteinExistence type="predicted"/>
<dbReference type="InterPro" id="IPR016621">
    <property type="entry name" value="UCP014543"/>
</dbReference>
<dbReference type="Proteomes" id="UP000049979">
    <property type="component" value="Unassembled WGS sequence"/>
</dbReference>
<dbReference type="STRING" id="301302.ERS852420_00353"/>
<dbReference type="OrthoDB" id="1049518at2"/>
<sequence length="129" mass="14883">MAQTILLFRINRDKYAVVQNVCRTLGIRIIDVARKDYSQKLGTLAQIQGFTREAKKYDGPEFPAEMLIFSEMNSDQVDVFLAEYKKSGVEPIALKAVITGNNIFWTAERTQKELLREHLFMSNIYKSNM</sequence>
<dbReference type="EMBL" id="CVRR01000006">
    <property type="protein sequence ID" value="CRL34460.1"/>
    <property type="molecule type" value="Genomic_DNA"/>
</dbReference>